<dbReference type="SUPFAM" id="SSF50447">
    <property type="entry name" value="Translation proteins"/>
    <property type="match status" value="1"/>
</dbReference>
<dbReference type="GO" id="GO:0043022">
    <property type="term" value="F:ribosome binding"/>
    <property type="evidence" value="ECO:0007669"/>
    <property type="project" value="InterPro"/>
</dbReference>
<evidence type="ECO:0000256" key="2">
    <source>
        <dbReference type="ARBA" id="ARBA00022517"/>
    </source>
</evidence>
<gene>
    <name evidence="5" type="primary">rimM</name>
    <name evidence="9" type="ORF">HX89_09655</name>
</gene>
<name>A0A075JIM3_9MICO</name>
<dbReference type="InterPro" id="IPR056792">
    <property type="entry name" value="PRC_RimM"/>
</dbReference>
<comment type="subcellular location">
    <subcellularLocation>
        <location evidence="5">Cytoplasm</location>
    </subcellularLocation>
</comment>
<dbReference type="AlphaFoldDB" id="A0A075JIM3"/>
<dbReference type="Gene3D" id="2.40.30.60">
    <property type="entry name" value="RimM"/>
    <property type="match status" value="1"/>
</dbReference>
<dbReference type="NCBIfam" id="TIGR02273">
    <property type="entry name" value="16S_RimM"/>
    <property type="match status" value="1"/>
</dbReference>
<evidence type="ECO:0000256" key="3">
    <source>
        <dbReference type="ARBA" id="ARBA00022552"/>
    </source>
</evidence>
<proteinExistence type="inferred from homology"/>
<keyword evidence="1 5" id="KW-0963">Cytoplasm</keyword>
<keyword evidence="2 5" id="KW-0690">Ribosome biogenesis</keyword>
<dbReference type="InterPro" id="IPR009000">
    <property type="entry name" value="Transl_B-barrel_sf"/>
</dbReference>
<dbReference type="Pfam" id="PF01782">
    <property type="entry name" value="RimM"/>
    <property type="match status" value="1"/>
</dbReference>
<sequence>MDDVVVARIGKAHGLKGEVTVQLHTDSPEQRFVPGETFETEPASRGPLTLRSARVHNGIHLLAFDEAPDRTAAEGLRGIKLLAEADDLDEDDAWYEEDLLGFDVVVAGEKVGVVKALESREVQDLLVVDGVEGYDILVPFVEEIVPEIDEDARVVVVTPPPGLLDLARPDAPDAPDDSAALEATDPAEAN</sequence>
<dbReference type="EMBL" id="CP008889">
    <property type="protein sequence ID" value="AIF41167.1"/>
    <property type="molecule type" value="Genomic_DNA"/>
</dbReference>
<evidence type="ECO:0000259" key="8">
    <source>
        <dbReference type="Pfam" id="PF24986"/>
    </source>
</evidence>
<dbReference type="InterPro" id="IPR011033">
    <property type="entry name" value="PRC_barrel-like_sf"/>
</dbReference>
<feature type="domain" description="RimM N-terminal" evidence="7">
    <location>
        <begin position="5"/>
        <end position="86"/>
    </location>
</feature>
<organism evidence="9 10">
    <name type="scientific">Dermacoccus nishinomiyaensis</name>
    <dbReference type="NCBI Taxonomy" id="1274"/>
    <lineage>
        <taxon>Bacteria</taxon>
        <taxon>Bacillati</taxon>
        <taxon>Actinomycetota</taxon>
        <taxon>Actinomycetes</taxon>
        <taxon>Micrococcales</taxon>
        <taxon>Dermacoccaceae</taxon>
        <taxon>Dermacoccus</taxon>
    </lineage>
</organism>
<feature type="domain" description="Ribosome maturation factor RimM PRC barrel" evidence="8">
    <location>
        <begin position="97"/>
        <end position="163"/>
    </location>
</feature>
<keyword evidence="3 5" id="KW-0698">rRNA processing</keyword>
<dbReference type="InterPro" id="IPR036976">
    <property type="entry name" value="RimM_N_sf"/>
</dbReference>
<evidence type="ECO:0000256" key="6">
    <source>
        <dbReference type="SAM" id="MobiDB-lite"/>
    </source>
</evidence>
<dbReference type="KEGG" id="dni:HX89_09655"/>
<dbReference type="HAMAP" id="MF_00014">
    <property type="entry name" value="Ribosome_mat_RimM"/>
    <property type="match status" value="1"/>
</dbReference>
<dbReference type="Pfam" id="PF24986">
    <property type="entry name" value="PRC_RimM"/>
    <property type="match status" value="1"/>
</dbReference>
<evidence type="ECO:0000259" key="7">
    <source>
        <dbReference type="Pfam" id="PF01782"/>
    </source>
</evidence>
<dbReference type="OrthoDB" id="5381335at2"/>
<comment type="domain">
    <text evidence="5">The PRC barrel domain binds ribosomal protein uS19.</text>
</comment>
<dbReference type="Proteomes" id="UP000027986">
    <property type="component" value="Chromosome"/>
</dbReference>
<dbReference type="InterPro" id="IPR002676">
    <property type="entry name" value="RimM_N"/>
</dbReference>
<dbReference type="GO" id="GO:0005737">
    <property type="term" value="C:cytoplasm"/>
    <property type="evidence" value="ECO:0007669"/>
    <property type="project" value="UniProtKB-SubCell"/>
</dbReference>
<reference evidence="9 10" key="1">
    <citation type="submission" date="2014-07" db="EMBL/GenBank/DDBJ databases">
        <title>Genome Sequencing of Dermacoccus nishinomiyaensis.</title>
        <authorList>
            <person name="Hong K.W."/>
            <person name="Chan K.G."/>
        </authorList>
    </citation>
    <scope>NUCLEOTIDE SEQUENCE [LARGE SCALE GENOMIC DNA]</scope>
    <source>
        <strain evidence="9 10">M25</strain>
    </source>
</reference>
<protein>
    <recommendedName>
        <fullName evidence="5">Ribosome maturation factor RimM</fullName>
    </recommendedName>
</protein>
<dbReference type="eggNOG" id="COG0806">
    <property type="taxonomic scope" value="Bacteria"/>
</dbReference>
<comment type="subunit">
    <text evidence="5">Binds ribosomal protein uS19.</text>
</comment>
<evidence type="ECO:0000256" key="4">
    <source>
        <dbReference type="ARBA" id="ARBA00023186"/>
    </source>
</evidence>
<dbReference type="GeneID" id="41841403"/>
<dbReference type="GO" id="GO:0042274">
    <property type="term" value="P:ribosomal small subunit biogenesis"/>
    <property type="evidence" value="ECO:0007669"/>
    <property type="project" value="UniProtKB-UniRule"/>
</dbReference>
<evidence type="ECO:0000313" key="9">
    <source>
        <dbReference type="EMBL" id="AIF41167.1"/>
    </source>
</evidence>
<accession>A0A075JIM3</accession>
<dbReference type="RefSeq" id="WP_038568813.1">
    <property type="nucleotide sequence ID" value="NZ_CP008889.1"/>
</dbReference>
<dbReference type="HOGENOM" id="CLU_077636_0_0_11"/>
<comment type="function">
    <text evidence="5">An accessory protein needed during the final step in the assembly of 30S ribosomal subunit, possibly for assembly of the head region. Essential for efficient processing of 16S rRNA. May be needed both before and after RbfA during the maturation of 16S rRNA. It has affinity for free ribosomal 30S subunits but not for 70S ribosomes.</text>
</comment>
<dbReference type="GO" id="GO:0006364">
    <property type="term" value="P:rRNA processing"/>
    <property type="evidence" value="ECO:0007669"/>
    <property type="project" value="UniProtKB-UniRule"/>
</dbReference>
<evidence type="ECO:0000256" key="5">
    <source>
        <dbReference type="HAMAP-Rule" id="MF_00014"/>
    </source>
</evidence>
<dbReference type="SUPFAM" id="SSF50346">
    <property type="entry name" value="PRC-barrel domain"/>
    <property type="match status" value="1"/>
</dbReference>
<dbReference type="Gene3D" id="2.30.30.240">
    <property type="entry name" value="PRC-barrel domain"/>
    <property type="match status" value="1"/>
</dbReference>
<evidence type="ECO:0000313" key="10">
    <source>
        <dbReference type="Proteomes" id="UP000027986"/>
    </source>
</evidence>
<keyword evidence="10" id="KW-1185">Reference proteome</keyword>
<feature type="region of interest" description="Disordered" evidence="6">
    <location>
        <begin position="165"/>
        <end position="190"/>
    </location>
</feature>
<dbReference type="GO" id="GO:0005840">
    <property type="term" value="C:ribosome"/>
    <property type="evidence" value="ECO:0007669"/>
    <property type="project" value="InterPro"/>
</dbReference>
<dbReference type="PANTHER" id="PTHR33692:SF1">
    <property type="entry name" value="RIBOSOME MATURATION FACTOR RIMM"/>
    <property type="match status" value="1"/>
</dbReference>
<dbReference type="InterPro" id="IPR011961">
    <property type="entry name" value="RimM"/>
</dbReference>
<keyword evidence="4 5" id="KW-0143">Chaperone</keyword>
<comment type="similarity">
    <text evidence="5">Belongs to the RimM family.</text>
</comment>
<dbReference type="PANTHER" id="PTHR33692">
    <property type="entry name" value="RIBOSOME MATURATION FACTOR RIMM"/>
    <property type="match status" value="1"/>
</dbReference>
<evidence type="ECO:0000256" key="1">
    <source>
        <dbReference type="ARBA" id="ARBA00022490"/>
    </source>
</evidence>